<organism evidence="1">
    <name type="scientific">Moumouvirus sp. 'Monve'</name>
    <dbReference type="NCBI Taxonomy" id="1128131"/>
    <lineage>
        <taxon>Viruses</taxon>
        <taxon>Varidnaviria</taxon>
        <taxon>Bamfordvirae</taxon>
        <taxon>Nucleocytoviricota</taxon>
        <taxon>Megaviricetes</taxon>
        <taxon>Imitervirales</taxon>
        <taxon>Mimiviridae</taxon>
        <taxon>Megamimivirinae</taxon>
        <taxon>Moumouvirus</taxon>
    </lineage>
</organism>
<accession>H2EFJ9</accession>
<name>H2EFJ9_9VIRU</name>
<proteinExistence type="predicted"/>
<evidence type="ECO:0000313" key="1">
    <source>
        <dbReference type="EMBL" id="AEX63264.1"/>
    </source>
</evidence>
<dbReference type="EMBL" id="JN885999">
    <property type="protein sequence ID" value="AEX63264.1"/>
    <property type="molecule type" value="Genomic_DNA"/>
</dbReference>
<reference evidence="1" key="1">
    <citation type="submission" date="2011-10" db="EMBL/GenBank/DDBJ databases">
        <title>Provirophages and transpovirons: unique mobilome of giant viruses.</title>
        <authorList>
            <person name="Desnues C."/>
            <person name="LaScola B."/>
            <person name="Yutin N."/>
            <person name="Fournous G."/>
            <person name="Koonin E."/>
            <person name="Raoult D."/>
        </authorList>
    </citation>
    <scope>NUCLEOTIDE SEQUENCE</scope>
    <source>
        <strain evidence="1">Mv13-mv</strain>
    </source>
</reference>
<gene>
    <name evidence="1" type="ORF">mv_R1062</name>
</gene>
<protein>
    <submittedName>
        <fullName evidence="1">Uncharacterized protein</fullName>
    </submittedName>
</protein>
<sequence length="132" mass="15733">MFLHPSYKNTLFTSKCKTCGLEAKAEYRSGTVTYYRNKNSGIYNFCSKECMDKFNRTEKCWFCSFHSDLVATDSGFMVCTSNEYWKYSCYDKYCLRKEYNLVLEDDPIPEEIYDEIIRTGEVPDEYKEYLNE</sequence>